<accession>A0ABU4B6K3</accession>
<proteinExistence type="predicted"/>
<dbReference type="EMBL" id="JAWLJX010000001">
    <property type="protein sequence ID" value="MDV6259820.1"/>
    <property type="molecule type" value="Genomic_DNA"/>
</dbReference>
<evidence type="ECO:0000313" key="3">
    <source>
        <dbReference type="Proteomes" id="UP001185755"/>
    </source>
</evidence>
<organism evidence="2 3">
    <name type="scientific">Rhodococcoides yunnanense</name>
    <dbReference type="NCBI Taxonomy" id="278209"/>
    <lineage>
        <taxon>Bacteria</taxon>
        <taxon>Bacillati</taxon>
        <taxon>Actinomycetota</taxon>
        <taxon>Actinomycetes</taxon>
        <taxon>Mycobacteriales</taxon>
        <taxon>Nocardiaceae</taxon>
        <taxon>Rhodococcoides</taxon>
    </lineage>
</organism>
<dbReference type="Pfam" id="PF13474">
    <property type="entry name" value="SnoaL_3"/>
    <property type="match status" value="1"/>
</dbReference>
<dbReference type="Gene3D" id="3.10.450.50">
    <property type="match status" value="1"/>
</dbReference>
<name>A0ABU4B6K3_9NOCA</name>
<evidence type="ECO:0000313" key="2">
    <source>
        <dbReference type="EMBL" id="MDV6259820.1"/>
    </source>
</evidence>
<feature type="domain" description="SnoaL-like" evidence="1">
    <location>
        <begin position="19"/>
        <end position="133"/>
    </location>
</feature>
<sequence>MSITHSENASGISDLVATRADALRSKSPTGTLSTQAPDFVQYGLGGPLQLAGDTAMDVAYLEQAFGGFEGPVDYEVVDQHELIGEDVAVTYSLARIGYTVAGKRTDMWFRKTLAMAKIDGAWAIVHEHESVPMTPEGTAATDLRP</sequence>
<gene>
    <name evidence="2" type="ORF">R3P96_00550</name>
</gene>
<dbReference type="SUPFAM" id="SSF54427">
    <property type="entry name" value="NTF2-like"/>
    <property type="match status" value="1"/>
</dbReference>
<dbReference type="InterPro" id="IPR037401">
    <property type="entry name" value="SnoaL-like"/>
</dbReference>
<reference evidence="2 3" key="1">
    <citation type="submission" date="2023-10" db="EMBL/GenBank/DDBJ databases">
        <title>Development of a sustainable strategy for remediation of hydrocarbon-contaminated territories based on the waste exchange concept.</title>
        <authorList>
            <person name="Krivoruchko A."/>
        </authorList>
    </citation>
    <scope>NUCLEOTIDE SEQUENCE [LARGE SCALE GENOMIC DNA]</scope>
    <source>
        <strain evidence="2 3">IEGM 1323</strain>
    </source>
</reference>
<dbReference type="Proteomes" id="UP001185755">
    <property type="component" value="Unassembled WGS sequence"/>
</dbReference>
<keyword evidence="3" id="KW-1185">Reference proteome</keyword>
<protein>
    <submittedName>
        <fullName evidence="2">Nuclear transport factor 2 family protein</fullName>
    </submittedName>
</protein>
<dbReference type="RefSeq" id="WP_317562722.1">
    <property type="nucleotide sequence ID" value="NZ_JAWLJX010000001.1"/>
</dbReference>
<evidence type="ECO:0000259" key="1">
    <source>
        <dbReference type="Pfam" id="PF13474"/>
    </source>
</evidence>
<comment type="caution">
    <text evidence="2">The sequence shown here is derived from an EMBL/GenBank/DDBJ whole genome shotgun (WGS) entry which is preliminary data.</text>
</comment>
<dbReference type="InterPro" id="IPR032710">
    <property type="entry name" value="NTF2-like_dom_sf"/>
</dbReference>